<dbReference type="WBParaSite" id="jg8330">
    <property type="protein sequence ID" value="jg8330"/>
    <property type="gene ID" value="jg8330"/>
</dbReference>
<evidence type="ECO:0000313" key="2">
    <source>
        <dbReference type="Proteomes" id="UP000887574"/>
    </source>
</evidence>
<evidence type="ECO:0000313" key="3">
    <source>
        <dbReference type="WBParaSite" id="jg8330"/>
    </source>
</evidence>
<name>A0A915EP58_9BILA</name>
<proteinExistence type="predicted"/>
<dbReference type="AlphaFoldDB" id="A0A915EP58"/>
<dbReference type="Proteomes" id="UP000887574">
    <property type="component" value="Unplaced"/>
</dbReference>
<keyword evidence="1" id="KW-0472">Membrane</keyword>
<reference evidence="3" key="1">
    <citation type="submission" date="2022-11" db="UniProtKB">
        <authorList>
            <consortium name="WormBaseParasite"/>
        </authorList>
    </citation>
    <scope>IDENTIFICATION</scope>
</reference>
<feature type="transmembrane region" description="Helical" evidence="1">
    <location>
        <begin position="41"/>
        <end position="66"/>
    </location>
</feature>
<keyword evidence="2" id="KW-1185">Reference proteome</keyword>
<keyword evidence="1" id="KW-0812">Transmembrane</keyword>
<evidence type="ECO:0000256" key="1">
    <source>
        <dbReference type="SAM" id="Phobius"/>
    </source>
</evidence>
<keyword evidence="1" id="KW-1133">Transmembrane helix</keyword>
<sequence length="86" mass="9632">MKFHQQIYNLRAETSAHCHISSNITNNCYHQRSSEKFVLHLIYNVFIAPFYTVLATCGVSFSTLLLPSSSDFLALSGFTTGASILR</sequence>
<protein>
    <submittedName>
        <fullName evidence="3">Uncharacterized protein</fullName>
    </submittedName>
</protein>
<organism evidence="2 3">
    <name type="scientific">Ditylenchus dipsaci</name>
    <dbReference type="NCBI Taxonomy" id="166011"/>
    <lineage>
        <taxon>Eukaryota</taxon>
        <taxon>Metazoa</taxon>
        <taxon>Ecdysozoa</taxon>
        <taxon>Nematoda</taxon>
        <taxon>Chromadorea</taxon>
        <taxon>Rhabditida</taxon>
        <taxon>Tylenchina</taxon>
        <taxon>Tylenchomorpha</taxon>
        <taxon>Sphaerularioidea</taxon>
        <taxon>Anguinidae</taxon>
        <taxon>Anguininae</taxon>
        <taxon>Ditylenchus</taxon>
    </lineage>
</organism>
<accession>A0A915EP58</accession>